<evidence type="ECO:0000256" key="3">
    <source>
        <dbReference type="ARBA" id="ARBA00022692"/>
    </source>
</evidence>
<protein>
    <recommendedName>
        <fullName evidence="6">SURF1-like protein</fullName>
    </recommendedName>
</protein>
<comment type="caution">
    <text evidence="6">Lacks conserved residue(s) required for the propagation of feature annotation.</text>
</comment>
<reference evidence="7 8" key="1">
    <citation type="submission" date="2019-12" db="EMBL/GenBank/DDBJ databases">
        <title>Genomic-based taxomic classification of the family Erythrobacteraceae.</title>
        <authorList>
            <person name="Xu L."/>
        </authorList>
    </citation>
    <scope>NUCLEOTIDE SEQUENCE [LARGE SCALE GENOMIC DNA]</scope>
    <source>
        <strain evidence="7 8">LMG 29518</strain>
    </source>
</reference>
<accession>A0A6I4T4F0</accession>
<dbReference type="PANTHER" id="PTHR23427:SF2">
    <property type="entry name" value="SURFEIT LOCUS PROTEIN 1"/>
    <property type="match status" value="1"/>
</dbReference>
<evidence type="ECO:0000256" key="6">
    <source>
        <dbReference type="RuleBase" id="RU363076"/>
    </source>
</evidence>
<sequence>MNAASTSRSLGSRVLLAGLALLFAAGFAALALWQIDRREWKHDLIDRVESRIHAAPAPAPDPSRWGTLTEDSAAYRHIRLTGHYQAGQDTLVRAVSDLGAGYWVMTPFETGTYTVLINRGFVSQEQAGNYAPPPPARREITGLLRISQPNGGFLRDNDPPSDRWFSRDVQAIAQRRDLERTAPYFLDLDASSPEPLQMDVGTGSSEEASAPVAGLTRVNFPDNHLVYAVTWAALMLFSIWAAWTFWSAKKHE</sequence>
<dbReference type="Proteomes" id="UP000438476">
    <property type="component" value="Unassembled WGS sequence"/>
</dbReference>
<evidence type="ECO:0000313" key="8">
    <source>
        <dbReference type="Proteomes" id="UP000438476"/>
    </source>
</evidence>
<comment type="similarity">
    <text evidence="2 6">Belongs to the SURF1 family.</text>
</comment>
<dbReference type="PROSITE" id="PS50895">
    <property type="entry name" value="SURF1"/>
    <property type="match status" value="1"/>
</dbReference>
<comment type="subcellular location">
    <subcellularLocation>
        <location evidence="6">Cell membrane</location>
        <topology evidence="6">Multi-pass membrane protein</topology>
    </subcellularLocation>
    <subcellularLocation>
        <location evidence="1">Membrane</location>
    </subcellularLocation>
</comment>
<evidence type="ECO:0000313" key="7">
    <source>
        <dbReference type="EMBL" id="MXO65618.1"/>
    </source>
</evidence>
<keyword evidence="4 6" id="KW-1133">Transmembrane helix</keyword>
<name>A0A6I4T4F0_9SPHN</name>
<dbReference type="RefSeq" id="WP_160736074.1">
    <property type="nucleotide sequence ID" value="NZ_WTYT01000003.1"/>
</dbReference>
<evidence type="ECO:0000256" key="4">
    <source>
        <dbReference type="ARBA" id="ARBA00022989"/>
    </source>
</evidence>
<dbReference type="Pfam" id="PF02104">
    <property type="entry name" value="SURF1"/>
    <property type="match status" value="1"/>
</dbReference>
<dbReference type="PANTHER" id="PTHR23427">
    <property type="entry name" value="SURFEIT LOCUS PROTEIN"/>
    <property type="match status" value="1"/>
</dbReference>
<dbReference type="EMBL" id="WTYT01000003">
    <property type="protein sequence ID" value="MXO65618.1"/>
    <property type="molecule type" value="Genomic_DNA"/>
</dbReference>
<dbReference type="AlphaFoldDB" id="A0A6I4T4F0"/>
<dbReference type="InterPro" id="IPR045214">
    <property type="entry name" value="Surf1/Surf4"/>
</dbReference>
<gene>
    <name evidence="7" type="ORF">GRI91_07615</name>
</gene>
<comment type="caution">
    <text evidence="7">The sequence shown here is derived from an EMBL/GenBank/DDBJ whole genome shotgun (WGS) entry which is preliminary data.</text>
</comment>
<evidence type="ECO:0000256" key="2">
    <source>
        <dbReference type="ARBA" id="ARBA00007165"/>
    </source>
</evidence>
<evidence type="ECO:0000256" key="1">
    <source>
        <dbReference type="ARBA" id="ARBA00004370"/>
    </source>
</evidence>
<dbReference type="GO" id="GO:0005886">
    <property type="term" value="C:plasma membrane"/>
    <property type="evidence" value="ECO:0007669"/>
    <property type="project" value="UniProtKB-SubCell"/>
</dbReference>
<organism evidence="7 8">
    <name type="scientific">Altericroceibacterium endophyticum</name>
    <dbReference type="NCBI Taxonomy" id="1808508"/>
    <lineage>
        <taxon>Bacteria</taxon>
        <taxon>Pseudomonadati</taxon>
        <taxon>Pseudomonadota</taxon>
        <taxon>Alphaproteobacteria</taxon>
        <taxon>Sphingomonadales</taxon>
        <taxon>Erythrobacteraceae</taxon>
        <taxon>Altericroceibacterium</taxon>
    </lineage>
</organism>
<dbReference type="OrthoDB" id="6079986at2"/>
<keyword evidence="3 6" id="KW-0812">Transmembrane</keyword>
<proteinExistence type="inferred from homology"/>
<dbReference type="InterPro" id="IPR002994">
    <property type="entry name" value="Surf1/Shy1"/>
</dbReference>
<feature type="transmembrane region" description="Helical" evidence="6">
    <location>
        <begin position="225"/>
        <end position="246"/>
    </location>
</feature>
<evidence type="ECO:0000256" key="5">
    <source>
        <dbReference type="ARBA" id="ARBA00023136"/>
    </source>
</evidence>
<dbReference type="CDD" id="cd06662">
    <property type="entry name" value="SURF1"/>
    <property type="match status" value="1"/>
</dbReference>
<keyword evidence="6" id="KW-1003">Cell membrane</keyword>
<keyword evidence="8" id="KW-1185">Reference proteome</keyword>
<keyword evidence="5 6" id="KW-0472">Membrane</keyword>